<dbReference type="InParanoid" id="A0A177CYW4"/>
<evidence type="ECO:0000259" key="1">
    <source>
        <dbReference type="PROSITE" id="PS50011"/>
    </source>
</evidence>
<dbReference type="GeneID" id="28765199"/>
<proteinExistence type="predicted"/>
<reference evidence="2 3" key="1">
    <citation type="submission" date="2016-05" db="EMBL/GenBank/DDBJ databases">
        <title>Comparative analysis of secretome profiles of manganese(II)-oxidizing ascomycete fungi.</title>
        <authorList>
            <consortium name="DOE Joint Genome Institute"/>
            <person name="Zeiner C.A."/>
            <person name="Purvine S.O."/>
            <person name="Zink E.M."/>
            <person name="Wu S."/>
            <person name="Pasa-Tolic L."/>
            <person name="Chaput D.L."/>
            <person name="Haridas S."/>
            <person name="Grigoriev I.V."/>
            <person name="Santelli C.M."/>
            <person name="Hansel C.M."/>
        </authorList>
    </citation>
    <scope>NUCLEOTIDE SEQUENCE [LARGE SCALE GENOMIC DNA]</scope>
    <source>
        <strain evidence="2 3">AP3s5-JAC2a</strain>
    </source>
</reference>
<protein>
    <recommendedName>
        <fullName evidence="1">Protein kinase domain-containing protein</fullName>
    </recommendedName>
</protein>
<accession>A0A177CYW4</accession>
<dbReference type="OrthoDB" id="310217at2759"/>
<dbReference type="GO" id="GO:0004672">
    <property type="term" value="F:protein kinase activity"/>
    <property type="evidence" value="ECO:0007669"/>
    <property type="project" value="InterPro"/>
</dbReference>
<sequence length="185" mass="20013">MPGFLPPPSLKCFVHVRDLTDAGGGMSKGISVMLESSTSRPVTRKRVDPWLRKNYTTQEVASMRQLASHPNIVQLIEYMPANPWSGHGRAVPRALRGFPGPRYPATHATRAARVLRGAACCGTRGVRVAPRLGLLSAAALMHFGVRSADEQSAGNWASIYHRDLHSANVFLSPKGPRKIVGIPAS</sequence>
<keyword evidence="3" id="KW-1185">Reference proteome</keyword>
<name>A0A177CYW4_9PLEO</name>
<dbReference type="Proteomes" id="UP000077069">
    <property type="component" value="Unassembled WGS sequence"/>
</dbReference>
<organism evidence="2 3">
    <name type="scientific">Paraphaeosphaeria sporulosa</name>
    <dbReference type="NCBI Taxonomy" id="1460663"/>
    <lineage>
        <taxon>Eukaryota</taxon>
        <taxon>Fungi</taxon>
        <taxon>Dikarya</taxon>
        <taxon>Ascomycota</taxon>
        <taxon>Pezizomycotina</taxon>
        <taxon>Dothideomycetes</taxon>
        <taxon>Pleosporomycetidae</taxon>
        <taxon>Pleosporales</taxon>
        <taxon>Massarineae</taxon>
        <taxon>Didymosphaeriaceae</taxon>
        <taxon>Paraphaeosphaeria</taxon>
    </lineage>
</organism>
<gene>
    <name evidence="2" type="ORF">CC84DRAFT_1201301</name>
</gene>
<evidence type="ECO:0000313" key="2">
    <source>
        <dbReference type="EMBL" id="OAG12258.1"/>
    </source>
</evidence>
<dbReference type="AlphaFoldDB" id="A0A177CYW4"/>
<dbReference type="InterPro" id="IPR011009">
    <property type="entry name" value="Kinase-like_dom_sf"/>
</dbReference>
<dbReference type="PROSITE" id="PS50011">
    <property type="entry name" value="PROTEIN_KINASE_DOM"/>
    <property type="match status" value="1"/>
</dbReference>
<feature type="domain" description="Protein kinase" evidence="1">
    <location>
        <begin position="16"/>
        <end position="185"/>
    </location>
</feature>
<dbReference type="SUPFAM" id="SSF56112">
    <property type="entry name" value="Protein kinase-like (PK-like)"/>
    <property type="match status" value="1"/>
</dbReference>
<dbReference type="InterPro" id="IPR000719">
    <property type="entry name" value="Prot_kinase_dom"/>
</dbReference>
<dbReference type="GO" id="GO:0005524">
    <property type="term" value="F:ATP binding"/>
    <property type="evidence" value="ECO:0007669"/>
    <property type="project" value="InterPro"/>
</dbReference>
<evidence type="ECO:0000313" key="3">
    <source>
        <dbReference type="Proteomes" id="UP000077069"/>
    </source>
</evidence>
<dbReference type="EMBL" id="KV441548">
    <property type="protein sequence ID" value="OAG12258.1"/>
    <property type="molecule type" value="Genomic_DNA"/>
</dbReference>
<dbReference type="RefSeq" id="XP_018042623.1">
    <property type="nucleotide sequence ID" value="XM_018181713.1"/>
</dbReference>